<keyword evidence="4" id="KW-1185">Reference proteome</keyword>
<dbReference type="Gene3D" id="1.25.40.10">
    <property type="entry name" value="Tetratricopeptide repeat domain"/>
    <property type="match status" value="1"/>
</dbReference>
<evidence type="ECO:0000313" key="3">
    <source>
        <dbReference type="EMBL" id="KAA5805232.1"/>
    </source>
</evidence>
<feature type="chain" id="PRO_5024398762" evidence="2">
    <location>
        <begin position="19"/>
        <end position="559"/>
    </location>
</feature>
<dbReference type="PANTHER" id="PTHR44216:SF3">
    <property type="entry name" value="PROTEIN O-MANNOSYL-TRANSFERASE TMTC2"/>
    <property type="match status" value="1"/>
</dbReference>
<accession>A0A5M6ZK71</accession>
<dbReference type="Proteomes" id="UP000325122">
    <property type="component" value="Unassembled WGS sequence"/>
</dbReference>
<organism evidence="3 4">
    <name type="scientific">Alkalicaulis satelles</name>
    <dbReference type="NCBI Taxonomy" id="2609175"/>
    <lineage>
        <taxon>Bacteria</taxon>
        <taxon>Pseudomonadati</taxon>
        <taxon>Pseudomonadota</taxon>
        <taxon>Alphaproteobacteria</taxon>
        <taxon>Maricaulales</taxon>
        <taxon>Maricaulaceae</taxon>
        <taxon>Alkalicaulis</taxon>
    </lineage>
</organism>
<comment type="caution">
    <text evidence="3">The sequence shown here is derived from an EMBL/GenBank/DDBJ whole genome shotgun (WGS) entry which is preliminary data.</text>
</comment>
<dbReference type="PROSITE" id="PS50005">
    <property type="entry name" value="TPR"/>
    <property type="match status" value="1"/>
</dbReference>
<protein>
    <submittedName>
        <fullName evidence="3">Tetratricopeptide repeat protein</fullName>
    </submittedName>
</protein>
<dbReference type="Pfam" id="PF13176">
    <property type="entry name" value="TPR_7"/>
    <property type="match status" value="1"/>
</dbReference>
<keyword evidence="2" id="KW-0732">Signal</keyword>
<keyword evidence="1" id="KW-0802">TPR repeat</keyword>
<evidence type="ECO:0000256" key="2">
    <source>
        <dbReference type="SAM" id="SignalP"/>
    </source>
</evidence>
<dbReference type="InterPro" id="IPR011990">
    <property type="entry name" value="TPR-like_helical_dom_sf"/>
</dbReference>
<gene>
    <name evidence="3" type="ORF">F1654_04420</name>
</gene>
<feature type="repeat" description="TPR" evidence="1">
    <location>
        <begin position="436"/>
        <end position="469"/>
    </location>
</feature>
<dbReference type="RefSeq" id="WP_150022263.1">
    <property type="nucleotide sequence ID" value="NZ_VWOJ01000001.1"/>
</dbReference>
<dbReference type="InterPro" id="IPR052384">
    <property type="entry name" value="TMTC_O-mannosyltransferase"/>
</dbReference>
<reference evidence="3 4" key="1">
    <citation type="submission" date="2019-09" db="EMBL/GenBank/DDBJ databases">
        <authorList>
            <person name="Kevbrin V."/>
            <person name="Grouzdev D.S."/>
        </authorList>
    </citation>
    <scope>NUCLEOTIDE SEQUENCE [LARGE SCALE GENOMIC DNA]</scope>
    <source>
        <strain evidence="3 4">G-192</strain>
    </source>
</reference>
<proteinExistence type="predicted"/>
<dbReference type="Pfam" id="PF14559">
    <property type="entry name" value="TPR_19"/>
    <property type="match status" value="1"/>
</dbReference>
<dbReference type="InterPro" id="IPR019734">
    <property type="entry name" value="TPR_rpt"/>
</dbReference>
<name>A0A5M6ZK71_9PROT</name>
<dbReference type="PANTHER" id="PTHR44216">
    <property type="entry name" value="PROTEIN O-MANNOSYL-TRANSFERASE TMTC2"/>
    <property type="match status" value="1"/>
</dbReference>
<dbReference type="AlphaFoldDB" id="A0A5M6ZK71"/>
<evidence type="ECO:0000313" key="4">
    <source>
        <dbReference type="Proteomes" id="UP000325122"/>
    </source>
</evidence>
<dbReference type="GO" id="GO:0035269">
    <property type="term" value="P:protein O-linked glycosylation via mannose"/>
    <property type="evidence" value="ECO:0007669"/>
    <property type="project" value="TreeGrafter"/>
</dbReference>
<dbReference type="SMART" id="SM00028">
    <property type="entry name" value="TPR"/>
    <property type="match status" value="6"/>
</dbReference>
<feature type="signal peptide" evidence="2">
    <location>
        <begin position="1"/>
        <end position="18"/>
    </location>
</feature>
<dbReference type="SUPFAM" id="SSF48452">
    <property type="entry name" value="TPR-like"/>
    <property type="match status" value="2"/>
</dbReference>
<dbReference type="GO" id="GO:0000030">
    <property type="term" value="F:mannosyltransferase activity"/>
    <property type="evidence" value="ECO:0007669"/>
    <property type="project" value="TreeGrafter"/>
</dbReference>
<sequence>MRALIVILAMALPAAACAGGPRFLPPDDDEAPPSAYGAFLSARYAAQMRDIEASAAYYDAALDQAPGLDLIADRAFSSALLAGDFARADRLAPGTVRDGAPGGVASLYLMSAALAGSRVPALPQESYGPFGEMIAAMLEDWRLAARGRASAAAAAAGSHDLMMGAAGHLLVHQALILEAAGEYDRAEAAYRAADQTLSMRNFTTVLLGAFLERRGRRSEAGRIYERQLARSGQDGDPEVAAALERVRAGGRAPRFPAAPQAAARAVHGPAQLLMSHAPVEVPVLYMRMAQRLDPDFDRNTLAVADALRALGIDDAARTAYASVREGPFAERAAASAAWIDFDTGARQEAVDRARAMAGRTRTPAARELLANLLQASRECEAAEALYLSLVEEAEAAGDEPDWRHFYLAGSCRLSRAGWSEAEPLMMRALELAPDEASVLNDVGYSLIVEGQVEEGLAMVERAVAQEPDNAALLDSMGWGLFRAGEPEAAVDWLERASERAPDNPVINWHLGDAYAATGRVLEAGFQWRRALELGPDADLAALLARRLELGLEAGPVEAS</sequence>
<dbReference type="EMBL" id="VWOJ01000001">
    <property type="protein sequence ID" value="KAA5805232.1"/>
    <property type="molecule type" value="Genomic_DNA"/>
</dbReference>
<evidence type="ECO:0000256" key="1">
    <source>
        <dbReference type="PROSITE-ProRule" id="PRU00339"/>
    </source>
</evidence>